<feature type="region of interest" description="Disordered" evidence="1">
    <location>
        <begin position="375"/>
        <end position="395"/>
    </location>
</feature>
<accession>A0A8J2SYH4</accession>
<organism evidence="2 3">
    <name type="scientific">Pelagomonas calceolata</name>
    <dbReference type="NCBI Taxonomy" id="35677"/>
    <lineage>
        <taxon>Eukaryota</taxon>
        <taxon>Sar</taxon>
        <taxon>Stramenopiles</taxon>
        <taxon>Ochrophyta</taxon>
        <taxon>Pelagophyceae</taxon>
        <taxon>Pelagomonadales</taxon>
        <taxon>Pelagomonadaceae</taxon>
        <taxon>Pelagomonas</taxon>
    </lineage>
</organism>
<gene>
    <name evidence="2" type="ORF">PECAL_5P07470</name>
</gene>
<feature type="compositionally biased region" description="Pro residues" evidence="1">
    <location>
        <begin position="323"/>
        <end position="336"/>
    </location>
</feature>
<proteinExistence type="predicted"/>
<name>A0A8J2SYH4_9STRA</name>
<sequence length="530" mass="55052">MSWVEETLINAFCGARDAAALDAAQMGALSNGSTAAAAASACRAALARGAEALEDELLRWPRGAAQSLVAHAARADDGDAVAVLCRVGGATPEALREACESNAWKAAATLLVCGADATGAAHVARRCGHVHLATALDAGLDAQLTNGATLRAYASRRGDGYALAGYCAAARNRNVTDRRITHRRPAPPLLAGVTPAAGGAVDAAEAYELVVATTTPSSGAKRGDVVALPCTIGRGGDLELRDTSCVVRVVAPAVVPAPGDLHTVHVRREGTRQKNSWAEPSRRQAVAVGDRAVPRGCGARLEVGTTLRVGKTTFQLRARTAPAPAPPPPPPAPPAPAVATVVSARPTTSDAYARALIERAGRDIDAERERLRQRLAAAAAPEEPAATAPPGASDAERWRLRQRLAHERPAAAPAPADDGHVRVWELVAPKHDTVGLGHVAVPTGPTSYRMPGRRAAEMALARHRYDRGPTASAPRPGGVAFVRPAAFGVELNEEDSGPSDLPPAPTPFELRPAAAKKRRTSSNKRVKFSE</sequence>
<feature type="region of interest" description="Disordered" evidence="1">
    <location>
        <begin position="490"/>
        <end position="530"/>
    </location>
</feature>
<dbReference type="EMBL" id="CAKKNE010000005">
    <property type="protein sequence ID" value="CAH0376182.1"/>
    <property type="molecule type" value="Genomic_DNA"/>
</dbReference>
<reference evidence="2" key="1">
    <citation type="submission" date="2021-11" db="EMBL/GenBank/DDBJ databases">
        <authorList>
            <consortium name="Genoscope - CEA"/>
            <person name="William W."/>
        </authorList>
    </citation>
    <scope>NUCLEOTIDE SEQUENCE</scope>
</reference>
<comment type="caution">
    <text evidence="2">The sequence shown here is derived from an EMBL/GenBank/DDBJ whole genome shotgun (WGS) entry which is preliminary data.</text>
</comment>
<evidence type="ECO:0000313" key="3">
    <source>
        <dbReference type="Proteomes" id="UP000789595"/>
    </source>
</evidence>
<keyword evidence="3" id="KW-1185">Reference proteome</keyword>
<evidence type="ECO:0000256" key="1">
    <source>
        <dbReference type="SAM" id="MobiDB-lite"/>
    </source>
</evidence>
<dbReference type="Proteomes" id="UP000789595">
    <property type="component" value="Unassembled WGS sequence"/>
</dbReference>
<dbReference type="AlphaFoldDB" id="A0A8J2SYH4"/>
<feature type="compositionally biased region" description="Low complexity" evidence="1">
    <location>
        <begin position="375"/>
        <end position="392"/>
    </location>
</feature>
<feature type="region of interest" description="Disordered" evidence="1">
    <location>
        <begin position="319"/>
        <end position="338"/>
    </location>
</feature>
<feature type="compositionally biased region" description="Basic residues" evidence="1">
    <location>
        <begin position="514"/>
        <end position="530"/>
    </location>
</feature>
<protein>
    <submittedName>
        <fullName evidence="2">Uncharacterized protein</fullName>
    </submittedName>
</protein>
<evidence type="ECO:0000313" key="2">
    <source>
        <dbReference type="EMBL" id="CAH0376182.1"/>
    </source>
</evidence>